<dbReference type="InterPro" id="IPR050330">
    <property type="entry name" value="Bact_OuterMem_StrucFunc"/>
</dbReference>
<comment type="subcellular location">
    <subcellularLocation>
        <location evidence="1">Cell membrane</location>
        <topology evidence="1">Single-pass membrane protein</topology>
    </subcellularLocation>
</comment>
<dbReference type="PANTHER" id="PTHR30329">
    <property type="entry name" value="STATOR ELEMENT OF FLAGELLAR MOTOR COMPLEX"/>
    <property type="match status" value="1"/>
</dbReference>
<evidence type="ECO:0000313" key="12">
    <source>
        <dbReference type="Proteomes" id="UP000034166"/>
    </source>
</evidence>
<proteinExistence type="inferred from homology"/>
<dbReference type="NCBIfam" id="NF005831">
    <property type="entry name" value="PRK07734.1"/>
    <property type="match status" value="1"/>
</dbReference>
<dbReference type="EMBL" id="LAYY01000005">
    <property type="protein sequence ID" value="KKK38983.1"/>
    <property type="molecule type" value="Genomic_DNA"/>
</dbReference>
<keyword evidence="4 9" id="KW-0812">Transmembrane</keyword>
<evidence type="ECO:0000256" key="2">
    <source>
        <dbReference type="ARBA" id="ARBA00008914"/>
    </source>
</evidence>
<keyword evidence="5 9" id="KW-1133">Transmembrane helix</keyword>
<evidence type="ECO:0000256" key="6">
    <source>
        <dbReference type="ARBA" id="ARBA00023136"/>
    </source>
</evidence>
<organism evidence="11 12">
    <name type="scientific">Mesobacillus campisalis</name>
    <dbReference type="NCBI Taxonomy" id="1408103"/>
    <lineage>
        <taxon>Bacteria</taxon>
        <taxon>Bacillati</taxon>
        <taxon>Bacillota</taxon>
        <taxon>Bacilli</taxon>
        <taxon>Bacillales</taxon>
        <taxon>Bacillaceae</taxon>
        <taxon>Mesobacillus</taxon>
    </lineage>
</organism>
<accession>A0A0M2SXT6</accession>
<feature type="region of interest" description="Disordered" evidence="8">
    <location>
        <begin position="71"/>
        <end position="96"/>
    </location>
</feature>
<gene>
    <name evidence="11" type="ORF">WQ57_06465</name>
</gene>
<evidence type="ECO:0000256" key="9">
    <source>
        <dbReference type="SAM" id="Phobius"/>
    </source>
</evidence>
<name>A0A0M2SXT6_9BACI</name>
<evidence type="ECO:0000256" key="1">
    <source>
        <dbReference type="ARBA" id="ARBA00004162"/>
    </source>
</evidence>
<evidence type="ECO:0000313" key="11">
    <source>
        <dbReference type="EMBL" id="KKK38983.1"/>
    </source>
</evidence>
<keyword evidence="11" id="KW-0282">Flagellum</keyword>
<dbReference type="Pfam" id="PF13677">
    <property type="entry name" value="MotB_plug"/>
    <property type="match status" value="1"/>
</dbReference>
<protein>
    <submittedName>
        <fullName evidence="11">Flagellar motor protein MotB</fullName>
    </submittedName>
</protein>
<dbReference type="PATRIC" id="fig|1408103.3.peg.1457"/>
<dbReference type="Pfam" id="PF00691">
    <property type="entry name" value="OmpA"/>
    <property type="match status" value="1"/>
</dbReference>
<evidence type="ECO:0000259" key="10">
    <source>
        <dbReference type="PROSITE" id="PS51123"/>
    </source>
</evidence>
<evidence type="ECO:0000256" key="5">
    <source>
        <dbReference type="ARBA" id="ARBA00022989"/>
    </source>
</evidence>
<evidence type="ECO:0000256" key="3">
    <source>
        <dbReference type="ARBA" id="ARBA00022475"/>
    </source>
</evidence>
<dbReference type="InterPro" id="IPR006665">
    <property type="entry name" value="OmpA-like"/>
</dbReference>
<dbReference type="Gene3D" id="3.30.1330.60">
    <property type="entry name" value="OmpA-like domain"/>
    <property type="match status" value="1"/>
</dbReference>
<reference evidence="11 12" key="1">
    <citation type="submission" date="2015-04" db="EMBL/GenBank/DDBJ databases">
        <title>Taxonomic description and genome sequence of Bacillus campisalis sp. nov., a novel member of the genus Bacillus isolated from solar saltern.</title>
        <authorList>
            <person name="Mathan Kumar R."/>
            <person name="Kaur G."/>
            <person name="Kumar A."/>
            <person name="Singh N.K."/>
            <person name="Kaur N."/>
            <person name="Kumar N."/>
            <person name="Mayilraj S."/>
        </authorList>
    </citation>
    <scope>NUCLEOTIDE SEQUENCE [LARGE SCALE GENOMIC DNA]</scope>
    <source>
        <strain evidence="11 12">SA2-6</strain>
    </source>
</reference>
<feature type="transmembrane region" description="Helical" evidence="9">
    <location>
        <begin position="16"/>
        <end position="36"/>
    </location>
</feature>
<keyword evidence="12" id="KW-1185">Reference proteome</keyword>
<dbReference type="Proteomes" id="UP000034166">
    <property type="component" value="Unassembled WGS sequence"/>
</dbReference>
<comment type="similarity">
    <text evidence="2">Belongs to the MotB family.</text>
</comment>
<dbReference type="GO" id="GO:0005886">
    <property type="term" value="C:plasma membrane"/>
    <property type="evidence" value="ECO:0007669"/>
    <property type="project" value="UniProtKB-SubCell"/>
</dbReference>
<keyword evidence="6 7" id="KW-0472">Membrane</keyword>
<keyword evidence="11" id="KW-0966">Cell projection</keyword>
<keyword evidence="11" id="KW-0969">Cilium</keyword>
<evidence type="ECO:0000256" key="8">
    <source>
        <dbReference type="SAM" id="MobiDB-lite"/>
    </source>
</evidence>
<dbReference type="PROSITE" id="PS51123">
    <property type="entry name" value="OMPA_2"/>
    <property type="match status" value="1"/>
</dbReference>
<dbReference type="SUPFAM" id="SSF103088">
    <property type="entry name" value="OmpA-like"/>
    <property type="match status" value="1"/>
</dbReference>
<dbReference type="InterPro" id="IPR036737">
    <property type="entry name" value="OmpA-like_sf"/>
</dbReference>
<comment type="caution">
    <text evidence="11">The sequence shown here is derived from an EMBL/GenBank/DDBJ whole genome shotgun (WGS) entry which is preliminary data.</text>
</comment>
<dbReference type="CDD" id="cd07185">
    <property type="entry name" value="OmpA_C-like"/>
    <property type="match status" value="1"/>
</dbReference>
<dbReference type="InterPro" id="IPR025713">
    <property type="entry name" value="MotB-like_N_dom"/>
</dbReference>
<keyword evidence="3" id="KW-1003">Cell membrane</keyword>
<dbReference type="AlphaFoldDB" id="A0A0M2SXT6"/>
<dbReference type="PANTHER" id="PTHR30329:SF21">
    <property type="entry name" value="LIPOPROTEIN YIAD-RELATED"/>
    <property type="match status" value="1"/>
</dbReference>
<feature type="domain" description="OmpA-like" evidence="10">
    <location>
        <begin position="131"/>
        <end position="253"/>
    </location>
</feature>
<sequence>MKRTKKHEEHVDESWLIPYADILTLLLALFIVLFAASEVDSKKFEAIAKSFNSAMEGGTGVLDYNSPVEHIDETGQIPKQGEASTEQKPEHEESEMTLEQDLKELGELQQSIEGYIEEKGLSPRLQTEMTAQGLLVTITDEVLFRSGDGDVTNEARKLAVEMSHLLVSDPPRQIVIEGHTDNRPIRTAKYPSNWELSSARAINFMKILIENPKLDPRKFSATGYGEYQPVDTNDTLEGRAKNRRVEVLILPYQQQNE</sequence>
<dbReference type="OrthoDB" id="9815217at2"/>
<evidence type="ECO:0000256" key="4">
    <source>
        <dbReference type="ARBA" id="ARBA00022692"/>
    </source>
</evidence>
<evidence type="ECO:0000256" key="7">
    <source>
        <dbReference type="PROSITE-ProRule" id="PRU00473"/>
    </source>
</evidence>